<feature type="domain" description="PDZ" evidence="10">
    <location>
        <begin position="486"/>
        <end position="567"/>
    </location>
</feature>
<dbReference type="SMART" id="SM00228">
    <property type="entry name" value="PDZ"/>
    <property type="match status" value="1"/>
</dbReference>
<dbReference type="PhylomeDB" id="B3RUD3"/>
<dbReference type="Gene3D" id="2.30.42.10">
    <property type="match status" value="1"/>
</dbReference>
<dbReference type="OMA" id="STKWASF"/>
<organism evidence="11 12">
    <name type="scientific">Trichoplax adhaerens</name>
    <name type="common">Trichoplax reptans</name>
    <dbReference type="NCBI Taxonomy" id="10228"/>
    <lineage>
        <taxon>Eukaryota</taxon>
        <taxon>Metazoa</taxon>
        <taxon>Placozoa</taxon>
        <taxon>Uniplacotomia</taxon>
        <taxon>Trichoplacea</taxon>
        <taxon>Trichoplacidae</taxon>
        <taxon>Trichoplax</taxon>
    </lineage>
</organism>
<sequence>MAESFEGNENGFEEDFEETMVEEFRQRFQLSDKVIGRGAFSVVKLGQEVETKRNCAIKVTDLLKLQENLDLNAGDLLHEAEIHLQLKHPYIVEMIDSYYMSGKMFMIFEHMEGEDICYEITSRANDGYSYCESVISYFMKLILEAVNYCHERNIVHRDIKPQNILMAFQNTKSPVKLNDFGIAVQLKDDELCTPGRIGTPHFMAPEVVLRLSYGKEVDIWSVGVLFFLLLGGTLPFNGSGDALYETIECGIPENNAPVWDIISDDAKDLLSCLLKYDTNERVTAAEALQHPFIRNFKNCSKTHLQESVNEMIKFNNSRRFKKYVSNAVSVKTGAVEDKEDENKYQVNCSIDTMTVSELSENLFESLAEIHQLSGASIENFSVLKSVLSNPQIKAYLKIYDKLHEPLTVEENIDKGDVISKVMEDCNGSQVEVPEKDELLKILSKPHFSGLLWCMDKISNNYDSDADLPQNNSTVSFDDSDKIFVRLVEFDKSPNTRLGMTVKMREDKRCHVVRVMHNGFIHQQGTIHIGDEIIEINGIVVSHLTPSKLRQIMLSLSGKVSFKIIPTTRQSPQSVQCYLKSQFTYNGDNDDSMPCQHLGLSFTIGNILEVVNTDDTKWWQARHINNPESVGLIPCPDLREWTYCRPTSKKNSHSWLNNFLNKKKHSKETYEADRSSDFDVFDIPSYEEVMQVNLCKRKTIVLLGANGVGKRQVKTQLIKSSPIKFASPAIDTTRLPRMGETPGKNFNFLSKPDMLRKIEDREYLEYRSFEVEKNQVEYFGISYDAVRTVHENGKIAVIDVEPSALKVLRNKEFLPYVVFISPPSFDQLGSLCDVSVFSKKGKSDEMITRIIRDSQKIESQFQHYFDLILHHENVEATVSELISAVDQTQITPQWIPVSWIY</sequence>
<evidence type="ECO:0000256" key="5">
    <source>
        <dbReference type="PROSITE-ProRule" id="PRU00192"/>
    </source>
</evidence>
<name>B3RUD3_TRIAD</name>
<comment type="similarity">
    <text evidence="1">Belongs to the MAGUK family.</text>
</comment>
<evidence type="ECO:0000259" key="10">
    <source>
        <dbReference type="PROSITE" id="PS50106"/>
    </source>
</evidence>
<dbReference type="CDD" id="cd11862">
    <property type="entry name" value="SH3_MPP"/>
    <property type="match status" value="1"/>
</dbReference>
<dbReference type="eggNOG" id="KOG0033">
    <property type="taxonomic scope" value="Eukaryota"/>
</dbReference>
<evidence type="ECO:0000259" key="7">
    <source>
        <dbReference type="PROSITE" id="PS50002"/>
    </source>
</evidence>
<dbReference type="SUPFAM" id="SSF50044">
    <property type="entry name" value="SH3-domain"/>
    <property type="match status" value="1"/>
</dbReference>
<dbReference type="InterPro" id="IPR011009">
    <property type="entry name" value="Kinase-like_dom_sf"/>
</dbReference>
<evidence type="ECO:0000313" key="12">
    <source>
        <dbReference type="Proteomes" id="UP000009022"/>
    </source>
</evidence>
<dbReference type="Pfam" id="PF00069">
    <property type="entry name" value="Pkinase"/>
    <property type="match status" value="1"/>
</dbReference>
<dbReference type="InterPro" id="IPR004172">
    <property type="entry name" value="L27_dom"/>
</dbReference>
<dbReference type="AlphaFoldDB" id="B3RUD3"/>
<keyword evidence="4 6" id="KW-0067">ATP-binding</keyword>
<evidence type="ECO:0000256" key="6">
    <source>
        <dbReference type="PROSITE-ProRule" id="PRU10141"/>
    </source>
</evidence>
<dbReference type="CTD" id="6753036"/>
<dbReference type="PROSITE" id="PS00107">
    <property type="entry name" value="PROTEIN_KINASE_ATP"/>
    <property type="match status" value="1"/>
</dbReference>
<evidence type="ECO:0000259" key="9">
    <source>
        <dbReference type="PROSITE" id="PS50052"/>
    </source>
</evidence>
<dbReference type="GO" id="GO:0005102">
    <property type="term" value="F:signaling receptor binding"/>
    <property type="evidence" value="ECO:0000318"/>
    <property type="project" value="GO_Central"/>
</dbReference>
<dbReference type="FunCoup" id="B3RUD3">
    <property type="interactions" value="1319"/>
</dbReference>
<dbReference type="InterPro" id="IPR008144">
    <property type="entry name" value="Guanylate_kin-like_dom"/>
</dbReference>
<protein>
    <recommendedName>
        <fullName evidence="13">Peripheral plasma membrane protein CASK-like</fullName>
    </recommendedName>
</protein>
<dbReference type="Pfam" id="PF00595">
    <property type="entry name" value="PDZ"/>
    <property type="match status" value="1"/>
</dbReference>
<dbReference type="GO" id="GO:0005911">
    <property type="term" value="C:cell-cell junction"/>
    <property type="evidence" value="ECO:0000318"/>
    <property type="project" value="GO_Central"/>
</dbReference>
<dbReference type="PROSITE" id="PS00108">
    <property type="entry name" value="PROTEIN_KINASE_ST"/>
    <property type="match status" value="1"/>
</dbReference>
<keyword evidence="2 5" id="KW-0728">SH3 domain</keyword>
<dbReference type="InterPro" id="IPR008145">
    <property type="entry name" value="GK/Ca_channel_bsu"/>
</dbReference>
<feature type="domain" description="SH3" evidence="7">
    <location>
        <begin position="573"/>
        <end position="642"/>
    </location>
</feature>
<dbReference type="Pfam" id="PF02828">
    <property type="entry name" value="L27"/>
    <property type="match status" value="1"/>
</dbReference>
<dbReference type="PROSITE" id="PS50052">
    <property type="entry name" value="GUANYLATE_KINASE_2"/>
    <property type="match status" value="1"/>
</dbReference>
<evidence type="ECO:0008006" key="13">
    <source>
        <dbReference type="Google" id="ProtNLM"/>
    </source>
</evidence>
<dbReference type="HOGENOM" id="CLU_001715_5_3_1"/>
<dbReference type="STRING" id="10228.B3RUD3"/>
<dbReference type="InterPro" id="IPR027417">
    <property type="entry name" value="P-loop_NTPase"/>
</dbReference>
<dbReference type="SMART" id="SM00569">
    <property type="entry name" value="L27"/>
    <property type="match status" value="1"/>
</dbReference>
<dbReference type="InterPro" id="IPR000719">
    <property type="entry name" value="Prot_kinase_dom"/>
</dbReference>
<gene>
    <name evidence="11" type="ORF">TRIADDRAFT_55243</name>
</gene>
<dbReference type="InParanoid" id="B3RUD3"/>
<dbReference type="GO" id="GO:0005886">
    <property type="term" value="C:plasma membrane"/>
    <property type="evidence" value="ECO:0000318"/>
    <property type="project" value="GO_Central"/>
</dbReference>
<dbReference type="KEGG" id="tad:TRIADDRAFT_55243"/>
<dbReference type="PROSITE" id="PS50002">
    <property type="entry name" value="SH3"/>
    <property type="match status" value="1"/>
</dbReference>
<evidence type="ECO:0000256" key="1">
    <source>
        <dbReference type="ARBA" id="ARBA00007014"/>
    </source>
</evidence>
<dbReference type="Proteomes" id="UP000009022">
    <property type="component" value="Unassembled WGS sequence"/>
</dbReference>
<dbReference type="GO" id="GO:0005524">
    <property type="term" value="F:ATP binding"/>
    <property type="evidence" value="ECO:0007669"/>
    <property type="project" value="UniProtKB-UniRule"/>
</dbReference>
<dbReference type="SMART" id="SM00220">
    <property type="entry name" value="S_TKc"/>
    <property type="match status" value="1"/>
</dbReference>
<dbReference type="EMBL" id="DS985244">
    <property type="protein sequence ID" value="EDV25790.1"/>
    <property type="molecule type" value="Genomic_DNA"/>
</dbReference>
<dbReference type="GO" id="GO:0046928">
    <property type="term" value="P:regulation of neurotransmitter secretion"/>
    <property type="evidence" value="ECO:0000318"/>
    <property type="project" value="GO_Central"/>
</dbReference>
<dbReference type="GeneID" id="6753036"/>
<feature type="domain" description="Protein kinase" evidence="8">
    <location>
        <begin position="29"/>
        <end position="293"/>
    </location>
</feature>
<keyword evidence="3 6" id="KW-0547">Nucleotide-binding</keyword>
<dbReference type="Gene3D" id="3.40.50.300">
    <property type="entry name" value="P-loop containing nucleotide triphosphate hydrolases"/>
    <property type="match status" value="1"/>
</dbReference>
<feature type="domain" description="Guanylate kinase-like" evidence="9">
    <location>
        <begin position="696"/>
        <end position="885"/>
    </location>
</feature>
<dbReference type="OrthoDB" id="65789at2759"/>
<evidence type="ECO:0000259" key="8">
    <source>
        <dbReference type="PROSITE" id="PS50011"/>
    </source>
</evidence>
<dbReference type="InterPro" id="IPR001452">
    <property type="entry name" value="SH3_domain"/>
</dbReference>
<dbReference type="Gene3D" id="3.30.200.20">
    <property type="entry name" value="Phosphorylase Kinase, domain 1"/>
    <property type="match status" value="1"/>
</dbReference>
<dbReference type="SMART" id="SM00326">
    <property type="entry name" value="SH3"/>
    <property type="match status" value="1"/>
</dbReference>
<dbReference type="CDD" id="cd06726">
    <property type="entry name" value="PDZ_MPP-like"/>
    <property type="match status" value="1"/>
</dbReference>
<dbReference type="Gene3D" id="1.10.510.10">
    <property type="entry name" value="Transferase(Phosphotransferase) domain 1"/>
    <property type="match status" value="1"/>
</dbReference>
<dbReference type="PROSITE" id="PS50011">
    <property type="entry name" value="PROTEIN_KINASE_DOM"/>
    <property type="match status" value="1"/>
</dbReference>
<feature type="binding site" evidence="6">
    <location>
        <position position="58"/>
    </location>
    <ligand>
        <name>ATP</name>
        <dbReference type="ChEBI" id="CHEBI:30616"/>
    </ligand>
</feature>
<dbReference type="GO" id="GO:0004672">
    <property type="term" value="F:protein kinase activity"/>
    <property type="evidence" value="ECO:0007669"/>
    <property type="project" value="InterPro"/>
</dbReference>
<dbReference type="eggNOG" id="KOG0609">
    <property type="taxonomic scope" value="Eukaryota"/>
</dbReference>
<dbReference type="InterPro" id="IPR050716">
    <property type="entry name" value="MAGUK"/>
</dbReference>
<dbReference type="InterPro" id="IPR008271">
    <property type="entry name" value="Ser/Thr_kinase_AS"/>
</dbReference>
<dbReference type="InterPro" id="IPR036028">
    <property type="entry name" value="SH3-like_dom_sf"/>
</dbReference>
<dbReference type="GO" id="GO:0008104">
    <property type="term" value="P:intracellular protein localization"/>
    <property type="evidence" value="ECO:0000318"/>
    <property type="project" value="GO_Central"/>
</dbReference>
<evidence type="ECO:0000256" key="3">
    <source>
        <dbReference type="ARBA" id="ARBA00022741"/>
    </source>
</evidence>
<dbReference type="Pfam" id="PF00625">
    <property type="entry name" value="Guanylate_kin"/>
    <property type="match status" value="1"/>
</dbReference>
<dbReference type="SUPFAM" id="SSF56112">
    <property type="entry name" value="Protein kinase-like (PK-like)"/>
    <property type="match status" value="1"/>
</dbReference>
<reference evidence="11 12" key="1">
    <citation type="journal article" date="2008" name="Nature">
        <title>The Trichoplax genome and the nature of placozoans.</title>
        <authorList>
            <person name="Srivastava M."/>
            <person name="Begovic E."/>
            <person name="Chapman J."/>
            <person name="Putnam N.H."/>
            <person name="Hellsten U."/>
            <person name="Kawashima T."/>
            <person name="Kuo A."/>
            <person name="Mitros T."/>
            <person name="Salamov A."/>
            <person name="Carpenter M.L."/>
            <person name="Signorovitch A.Y."/>
            <person name="Moreno M.A."/>
            <person name="Kamm K."/>
            <person name="Grimwood J."/>
            <person name="Schmutz J."/>
            <person name="Shapiro H."/>
            <person name="Grigoriev I.V."/>
            <person name="Buss L.W."/>
            <person name="Schierwater B."/>
            <person name="Dellaporta S.L."/>
            <person name="Rokhsar D.S."/>
        </authorList>
    </citation>
    <scope>NUCLEOTIDE SEQUENCE [LARGE SCALE GENOMIC DNA]</scope>
    <source>
        <strain evidence="11 12">Grell-BS-1999</strain>
    </source>
</reference>
<dbReference type="InterPro" id="IPR001478">
    <property type="entry name" value="PDZ"/>
</dbReference>
<dbReference type="InterPro" id="IPR014775">
    <property type="entry name" value="L27_C"/>
</dbReference>
<dbReference type="SUPFAM" id="SSF50156">
    <property type="entry name" value="PDZ domain-like"/>
    <property type="match status" value="1"/>
</dbReference>
<dbReference type="RefSeq" id="XP_002111823.1">
    <property type="nucleotide sequence ID" value="XM_002111787.1"/>
</dbReference>
<evidence type="ECO:0000256" key="2">
    <source>
        <dbReference type="ARBA" id="ARBA00022443"/>
    </source>
</evidence>
<evidence type="ECO:0000313" key="11">
    <source>
        <dbReference type="EMBL" id="EDV25790.1"/>
    </source>
</evidence>
<dbReference type="InterPro" id="IPR017441">
    <property type="entry name" value="Protein_kinase_ATP_BS"/>
</dbReference>
<accession>B3RUD3</accession>
<dbReference type="Gene3D" id="2.30.30.40">
    <property type="entry name" value="SH3 Domains"/>
    <property type="match status" value="1"/>
</dbReference>
<dbReference type="PANTHER" id="PTHR23122">
    <property type="entry name" value="MEMBRANE-ASSOCIATED GUANYLATE KINASE MAGUK"/>
    <property type="match status" value="1"/>
</dbReference>
<dbReference type="PROSITE" id="PS50106">
    <property type="entry name" value="PDZ"/>
    <property type="match status" value="1"/>
</dbReference>
<dbReference type="SMART" id="SM00072">
    <property type="entry name" value="GuKc"/>
    <property type="match status" value="1"/>
</dbReference>
<dbReference type="SUPFAM" id="SSF52540">
    <property type="entry name" value="P-loop containing nucleoside triphosphate hydrolases"/>
    <property type="match status" value="1"/>
</dbReference>
<proteinExistence type="inferred from homology"/>
<dbReference type="InterPro" id="IPR036034">
    <property type="entry name" value="PDZ_sf"/>
</dbReference>
<evidence type="ECO:0000256" key="4">
    <source>
        <dbReference type="ARBA" id="ARBA00022840"/>
    </source>
</evidence>
<keyword evidence="12" id="KW-1185">Reference proteome</keyword>